<feature type="compositionally biased region" description="Acidic residues" evidence="1">
    <location>
        <begin position="471"/>
        <end position="481"/>
    </location>
</feature>
<protein>
    <submittedName>
        <fullName evidence="5 6">Zinc finger CCCH domain-containing protein 13</fullName>
    </submittedName>
</protein>
<feature type="compositionally biased region" description="Basic and acidic residues" evidence="1">
    <location>
        <begin position="540"/>
        <end position="570"/>
    </location>
</feature>
<feature type="signal peptide" evidence="2">
    <location>
        <begin position="1"/>
        <end position="23"/>
    </location>
</feature>
<dbReference type="SUPFAM" id="SSF57625">
    <property type="entry name" value="Invertebrate chitin-binding proteins"/>
    <property type="match status" value="1"/>
</dbReference>
<dbReference type="SMART" id="SM00494">
    <property type="entry name" value="ChtBD2"/>
    <property type="match status" value="1"/>
</dbReference>
<dbReference type="AlphaFoldDB" id="A0A6J0CEX9"/>
<dbReference type="PANTHER" id="PTHR22933">
    <property type="entry name" value="FI18007P1-RELATED"/>
    <property type="match status" value="1"/>
</dbReference>
<evidence type="ECO:0000313" key="4">
    <source>
        <dbReference type="Proteomes" id="UP000829291"/>
    </source>
</evidence>
<dbReference type="Pfam" id="PF01607">
    <property type="entry name" value="CBM_14"/>
    <property type="match status" value="1"/>
</dbReference>
<evidence type="ECO:0000259" key="3">
    <source>
        <dbReference type="PROSITE" id="PS50940"/>
    </source>
</evidence>
<feature type="compositionally biased region" description="Polar residues" evidence="1">
    <location>
        <begin position="791"/>
        <end position="806"/>
    </location>
</feature>
<evidence type="ECO:0000313" key="5">
    <source>
        <dbReference type="RefSeq" id="XP_015524955.1"/>
    </source>
</evidence>
<feature type="compositionally biased region" description="Low complexity" evidence="1">
    <location>
        <begin position="180"/>
        <end position="191"/>
    </location>
</feature>
<dbReference type="Gene3D" id="2.170.140.10">
    <property type="entry name" value="Chitin binding domain"/>
    <property type="match status" value="1"/>
</dbReference>
<feature type="compositionally biased region" description="Basic and acidic residues" evidence="1">
    <location>
        <begin position="295"/>
        <end position="350"/>
    </location>
</feature>
<dbReference type="RefSeq" id="XP_046595865.1">
    <property type="nucleotide sequence ID" value="XM_046739909.1"/>
</dbReference>
<name>A0A6J0CEX9_NEOLC</name>
<evidence type="ECO:0000256" key="1">
    <source>
        <dbReference type="SAM" id="MobiDB-lite"/>
    </source>
</evidence>
<dbReference type="GO" id="GO:0005576">
    <property type="term" value="C:extracellular region"/>
    <property type="evidence" value="ECO:0007669"/>
    <property type="project" value="InterPro"/>
</dbReference>
<feature type="chain" id="PRO_5026951802" evidence="2">
    <location>
        <begin position="24"/>
        <end position="1052"/>
    </location>
</feature>
<feature type="compositionally biased region" description="Basic and acidic residues" evidence="1">
    <location>
        <begin position="672"/>
        <end position="684"/>
    </location>
</feature>
<reference evidence="5" key="1">
    <citation type="submission" date="2025-04" db="UniProtKB">
        <authorList>
            <consortium name="RefSeq"/>
        </authorList>
    </citation>
    <scope>IDENTIFICATION</scope>
    <source>
        <tissue evidence="6">Thorax and Abdomen</tissue>
        <tissue evidence="5">Whole body</tissue>
    </source>
</reference>
<feature type="compositionally biased region" description="Basic and acidic residues" evidence="1">
    <location>
        <begin position="833"/>
        <end position="843"/>
    </location>
</feature>
<gene>
    <name evidence="5 6" type="primary">LOC107228103</name>
</gene>
<feature type="region of interest" description="Disordered" evidence="1">
    <location>
        <begin position="244"/>
        <end position="969"/>
    </location>
</feature>
<dbReference type="FunCoup" id="A0A6J0CEX9">
    <property type="interactions" value="3"/>
</dbReference>
<feature type="domain" description="Chitin-binding type-2" evidence="3">
    <location>
        <begin position="105"/>
        <end position="162"/>
    </location>
</feature>
<proteinExistence type="predicted"/>
<feature type="compositionally biased region" description="Basic and acidic residues" evidence="1">
    <location>
        <begin position="244"/>
        <end position="287"/>
    </location>
</feature>
<dbReference type="GO" id="GO:0008061">
    <property type="term" value="F:chitin binding"/>
    <property type="evidence" value="ECO:0007669"/>
    <property type="project" value="InterPro"/>
</dbReference>
<keyword evidence="2" id="KW-0732">Signal</keyword>
<feature type="compositionally biased region" description="Basic and acidic residues" evidence="1">
    <location>
        <begin position="877"/>
        <end position="904"/>
    </location>
</feature>
<organism evidence="4 5">
    <name type="scientific">Neodiprion lecontei</name>
    <name type="common">Redheaded pine sawfly</name>
    <dbReference type="NCBI Taxonomy" id="441921"/>
    <lineage>
        <taxon>Eukaryota</taxon>
        <taxon>Metazoa</taxon>
        <taxon>Ecdysozoa</taxon>
        <taxon>Arthropoda</taxon>
        <taxon>Hexapoda</taxon>
        <taxon>Insecta</taxon>
        <taxon>Pterygota</taxon>
        <taxon>Neoptera</taxon>
        <taxon>Endopterygota</taxon>
        <taxon>Hymenoptera</taxon>
        <taxon>Tenthredinoidea</taxon>
        <taxon>Diprionidae</taxon>
        <taxon>Diprioninae</taxon>
        <taxon>Neodiprion</taxon>
    </lineage>
</organism>
<feature type="region of interest" description="Disordered" evidence="1">
    <location>
        <begin position="180"/>
        <end position="213"/>
    </location>
</feature>
<evidence type="ECO:0000256" key="2">
    <source>
        <dbReference type="SAM" id="SignalP"/>
    </source>
</evidence>
<evidence type="ECO:0000313" key="6">
    <source>
        <dbReference type="RefSeq" id="XP_046595865.1"/>
    </source>
</evidence>
<dbReference type="PROSITE" id="PS50940">
    <property type="entry name" value="CHIT_BIND_II"/>
    <property type="match status" value="1"/>
</dbReference>
<feature type="compositionally biased region" description="Low complexity" evidence="1">
    <location>
        <begin position="446"/>
        <end position="461"/>
    </location>
</feature>
<dbReference type="InterPro" id="IPR002557">
    <property type="entry name" value="Chitin-bd_dom"/>
</dbReference>
<dbReference type="PANTHER" id="PTHR22933:SF40">
    <property type="entry name" value="CUTICULAR PROTEIN ANALOGOUS TO PERITROPHINS 1-H"/>
    <property type="match status" value="1"/>
</dbReference>
<dbReference type="InParanoid" id="A0A6J0CEX9"/>
<dbReference type="Proteomes" id="UP000829291">
    <property type="component" value="Chromosome 5"/>
</dbReference>
<dbReference type="InterPro" id="IPR052976">
    <property type="entry name" value="Scoloptoxin-like"/>
</dbReference>
<accession>A0A6J0CEX9</accession>
<sequence>MREKIRVLLLIYGLLLTAVWTTALKPTRPKFKIATSSTTTTTEEPEPEEPVATTVQTDVNATTGHTLTGIPQIDYIWDPNLPRELNGYNLSSYPFYSTVPTEEIDFKCDGLHDGFYASIQHKCQVYHHCLFGTRYDFLCANFTAFDQKTFICHFASEVDCANSKKYWHRNDALYQAATTTTTSTTTTTTIAPPVPAAPQVPVGRPLLRDPTRRRRPWRRRPAYDYVYDDDYYDEAYERTRGRGYDRRDGYQYDDRDYVSDRDRDRDYRDPERDRSIRHRERERDRDNPAGYGPRDSSDRRPVYDDRDQRDREKIPASRPNRREPPIRARPVDQYDEDTRPLPRDRARDPETTSYPDGRGAAAEDRRKETIDVRTRDSSRDSDDRRTYNADKRYRNDYDDKSDPAPVATGGTDGLVKPAAPSSSVYARPRAPPKIRRPVPVSEKNKYAYNVSAAPAAAPVPNDETRRRPDPVDDDYVDDDLEETRPRRPGRRRPAYRDKETYDSRETRDRERERDRDRDRDREPTYRPRYQDEEEEEGDEVSSRKRPDRQRDRHYERGVRPYGYERDRTVGDRGSISPSTTERPAAQYPIRSERPIVPLSNRPSSRDDDYIRPKFSAREREPPIVQSEPVKKPNFYSQRMEKTIDTSQQTFINQERDDGESVVQDEEDEELEPPSRNKNYRDKTNDQSYPSPDHEPQLASEEPSARPPLTGLRGNYKYEEASSESPLAIDYSSGTLSEYYDEPEEVPVSSPRTTLRVVKRPFLPSRGGNPNPRGLKQVGLRVEPRSDEVKSSSRQTSDFDSAQNQPISREHSSSSGARSSRLNTGDETIFGTTGDRDYSPRRQPYDAYRTIQSDVRQRQGEDLPIEAGIATRPQSRRLQKDDSITDEKDSPRSQDEEEFAHRQFDQRFPASRNDGEQFNAPPRQDSSVTLQSRNPDDVENQLQDIPESEYDVALNDALPPTLNKESNLPSGFVLPLHRQLERDTNLQSSQRNYLLTRPAEPVVQVKSSSSQGSSSYPVPPSIARARATFPRPPPGAVFAPGHPQAPWQGYDEY</sequence>
<keyword evidence="4" id="KW-1185">Reference proteome</keyword>
<dbReference type="KEGG" id="nlo:107228103"/>
<feature type="compositionally biased region" description="Basic and acidic residues" evidence="1">
    <location>
        <begin position="361"/>
        <end position="402"/>
    </location>
</feature>
<feature type="compositionally biased region" description="Low complexity" evidence="1">
    <location>
        <begin position="1001"/>
        <end position="1028"/>
    </location>
</feature>
<feature type="compositionally biased region" description="Acidic residues" evidence="1">
    <location>
        <begin position="656"/>
        <end position="671"/>
    </location>
</feature>
<feature type="compositionally biased region" description="Basic and acidic residues" evidence="1">
    <location>
        <begin position="781"/>
        <end position="790"/>
    </location>
</feature>
<dbReference type="GeneID" id="107228103"/>
<dbReference type="RefSeq" id="XP_015524955.1">
    <property type="nucleotide sequence ID" value="XM_015669469.1"/>
</dbReference>
<feature type="compositionally biased region" description="Basic and acidic residues" evidence="1">
    <location>
        <begin position="494"/>
        <end position="530"/>
    </location>
</feature>
<dbReference type="InterPro" id="IPR036508">
    <property type="entry name" value="Chitin-bd_dom_sf"/>
</dbReference>
<dbReference type="OrthoDB" id="3360904at2759"/>
<feature type="compositionally biased region" description="Basic and acidic residues" evidence="1">
    <location>
        <begin position="603"/>
        <end position="621"/>
    </location>
</feature>
<feature type="compositionally biased region" description="Polar residues" evidence="1">
    <location>
        <begin position="923"/>
        <end position="932"/>
    </location>
</feature>
<feature type="region of interest" description="Disordered" evidence="1">
    <location>
        <begin position="1001"/>
        <end position="1052"/>
    </location>
</feature>